<protein>
    <recommendedName>
        <fullName evidence="3">2'-5' RNA ligase family protein</fullName>
    </recommendedName>
</protein>
<dbReference type="SUPFAM" id="SSF55144">
    <property type="entry name" value="LigT-like"/>
    <property type="match status" value="1"/>
</dbReference>
<dbReference type="Proteomes" id="UP001432062">
    <property type="component" value="Chromosome"/>
</dbReference>
<evidence type="ECO:0008006" key="3">
    <source>
        <dbReference type="Google" id="ProtNLM"/>
    </source>
</evidence>
<accession>A0ABZ1YVJ6</accession>
<proteinExistence type="predicted"/>
<evidence type="ECO:0000313" key="2">
    <source>
        <dbReference type="Proteomes" id="UP001432062"/>
    </source>
</evidence>
<dbReference type="Gene3D" id="3.90.1140.10">
    <property type="entry name" value="Cyclic phosphodiesterase"/>
    <property type="match status" value="1"/>
</dbReference>
<dbReference type="InterPro" id="IPR009097">
    <property type="entry name" value="Cyclic_Pdiesterase"/>
</dbReference>
<sequence length="122" mass="13047">MTLRVYRSCAWELTNLRGAIGFILSPAEQINNLRDTLRAATLSAFPDAPVKDSSSAPHVTIAYPMYEGLSAEAAATAAAIDAPLDGVAVTVSDVTMVALERRGCGYRWDEVACLSLSGKRKE</sequence>
<dbReference type="EMBL" id="CP109441">
    <property type="protein sequence ID" value="WUV46196.1"/>
    <property type="molecule type" value="Genomic_DNA"/>
</dbReference>
<gene>
    <name evidence="1" type="ORF">OG563_45265</name>
</gene>
<keyword evidence="2" id="KW-1185">Reference proteome</keyword>
<reference evidence="1" key="1">
    <citation type="submission" date="2022-10" db="EMBL/GenBank/DDBJ databases">
        <title>The complete genomes of actinobacterial strains from the NBC collection.</title>
        <authorList>
            <person name="Joergensen T.S."/>
            <person name="Alvarez Arevalo M."/>
            <person name="Sterndorff E.B."/>
            <person name="Faurdal D."/>
            <person name="Vuksanovic O."/>
            <person name="Mourched A.-S."/>
            <person name="Charusanti P."/>
            <person name="Shaw S."/>
            <person name="Blin K."/>
            <person name="Weber T."/>
        </authorList>
    </citation>
    <scope>NUCLEOTIDE SEQUENCE</scope>
    <source>
        <strain evidence="1">NBC_01482</strain>
    </source>
</reference>
<name>A0ABZ1YVJ6_9NOCA</name>
<evidence type="ECO:0000313" key="1">
    <source>
        <dbReference type="EMBL" id="WUV46196.1"/>
    </source>
</evidence>
<organism evidence="1 2">
    <name type="scientific">Nocardia vinacea</name>
    <dbReference type="NCBI Taxonomy" id="96468"/>
    <lineage>
        <taxon>Bacteria</taxon>
        <taxon>Bacillati</taxon>
        <taxon>Actinomycetota</taxon>
        <taxon>Actinomycetes</taxon>
        <taxon>Mycobacteriales</taxon>
        <taxon>Nocardiaceae</taxon>
        <taxon>Nocardia</taxon>
    </lineage>
</organism>
<dbReference type="RefSeq" id="WP_329409780.1">
    <property type="nucleotide sequence ID" value="NZ_CP109441.1"/>
</dbReference>